<evidence type="ECO:0000256" key="1">
    <source>
        <dbReference type="ARBA" id="ARBA00004141"/>
    </source>
</evidence>
<evidence type="ECO:0000259" key="11">
    <source>
        <dbReference type="Pfam" id="PF16916"/>
    </source>
</evidence>
<comment type="similarity">
    <text evidence="2">Belongs to the cation diffusion facilitator (CDF) transporter (TC 2.A.4) family. SLC30A subfamily.</text>
</comment>
<dbReference type="PANTHER" id="PTHR11562:SF54">
    <property type="entry name" value="METAL TOLERANCE PROTEIN B"/>
    <property type="match status" value="1"/>
</dbReference>
<dbReference type="EMBL" id="KQ995322">
    <property type="protein sequence ID" value="KZV47076.1"/>
    <property type="molecule type" value="Genomic_DNA"/>
</dbReference>
<keyword evidence="5" id="KW-0862">Zinc</keyword>
<dbReference type="InterPro" id="IPR058533">
    <property type="entry name" value="Cation_efflux_TM"/>
</dbReference>
<sequence>MAFHDPAQVHHMETAVLEAREQLDQEKRFSCSSTCPFLNHEFTELDAAQRSKTTVKLCGLTILYTIVMIVEIFGGMKANSLAILTDAAHLLSDIAGFSISIFTVWASGWEATTQQSFGYGRLEVVGALISVQLIWLVSATLIYEAIKRLLTKNTTVDGTLMFAISALGFVLNSVMVLWLGHSHSNHDCHSDHHSCKNKDHTQEMEERLPQRNGEESVKLVAMDPARKTETTNINIQGAYLHLVTDLIQSLGVMIAGSIIWLKPSWLVVDLVCTLVFSVVALATTMPMLKNVFGILMERAPCEIDAAALANGLKHIRGVCDVHDLHVWAITSGKHVLACHVRIEPGLCQNEILDTVTRYCEGTFGIPHVTIQIEQEL</sequence>
<proteinExistence type="inferred from homology"/>
<feature type="transmembrane region" description="Helical" evidence="9">
    <location>
        <begin position="94"/>
        <end position="112"/>
    </location>
</feature>
<name>A0A2Z7CQH6_9LAMI</name>
<organism evidence="12 13">
    <name type="scientific">Dorcoceras hygrometricum</name>
    <dbReference type="NCBI Taxonomy" id="472368"/>
    <lineage>
        <taxon>Eukaryota</taxon>
        <taxon>Viridiplantae</taxon>
        <taxon>Streptophyta</taxon>
        <taxon>Embryophyta</taxon>
        <taxon>Tracheophyta</taxon>
        <taxon>Spermatophyta</taxon>
        <taxon>Magnoliopsida</taxon>
        <taxon>eudicotyledons</taxon>
        <taxon>Gunneridae</taxon>
        <taxon>Pentapetalae</taxon>
        <taxon>asterids</taxon>
        <taxon>lamiids</taxon>
        <taxon>Lamiales</taxon>
        <taxon>Gesneriaceae</taxon>
        <taxon>Didymocarpoideae</taxon>
        <taxon>Trichosporeae</taxon>
        <taxon>Loxocarpinae</taxon>
        <taxon>Dorcoceras</taxon>
    </lineage>
</organism>
<dbReference type="InterPro" id="IPR002524">
    <property type="entry name" value="Cation_efflux"/>
</dbReference>
<dbReference type="GO" id="GO:0005773">
    <property type="term" value="C:vacuole"/>
    <property type="evidence" value="ECO:0007669"/>
    <property type="project" value="TreeGrafter"/>
</dbReference>
<feature type="domain" description="Cation efflux protein transmembrane" evidence="10">
    <location>
        <begin position="62"/>
        <end position="296"/>
    </location>
</feature>
<evidence type="ECO:0000313" key="13">
    <source>
        <dbReference type="Proteomes" id="UP000250235"/>
    </source>
</evidence>
<dbReference type="Pfam" id="PF01545">
    <property type="entry name" value="Cation_efflux"/>
    <property type="match status" value="1"/>
</dbReference>
<evidence type="ECO:0000256" key="6">
    <source>
        <dbReference type="ARBA" id="ARBA00022989"/>
    </source>
</evidence>
<evidence type="ECO:0000256" key="9">
    <source>
        <dbReference type="SAM" id="Phobius"/>
    </source>
</evidence>
<dbReference type="GO" id="GO:0005385">
    <property type="term" value="F:zinc ion transmembrane transporter activity"/>
    <property type="evidence" value="ECO:0007669"/>
    <property type="project" value="TreeGrafter"/>
</dbReference>
<dbReference type="SUPFAM" id="SSF160240">
    <property type="entry name" value="Cation efflux protein cytoplasmic domain-like"/>
    <property type="match status" value="1"/>
</dbReference>
<evidence type="ECO:0000256" key="4">
    <source>
        <dbReference type="ARBA" id="ARBA00022692"/>
    </source>
</evidence>
<dbReference type="Gene3D" id="1.20.1510.10">
    <property type="entry name" value="Cation efflux protein transmembrane domain"/>
    <property type="match status" value="1"/>
</dbReference>
<evidence type="ECO:0000256" key="3">
    <source>
        <dbReference type="ARBA" id="ARBA00022448"/>
    </source>
</evidence>
<accession>A0A2Z7CQH6</accession>
<reference evidence="12 13" key="1">
    <citation type="journal article" date="2015" name="Proc. Natl. Acad. Sci. U.S.A.">
        <title>The resurrection genome of Boea hygrometrica: A blueprint for survival of dehydration.</title>
        <authorList>
            <person name="Xiao L."/>
            <person name="Yang G."/>
            <person name="Zhang L."/>
            <person name="Yang X."/>
            <person name="Zhao S."/>
            <person name="Ji Z."/>
            <person name="Zhou Q."/>
            <person name="Hu M."/>
            <person name="Wang Y."/>
            <person name="Chen M."/>
            <person name="Xu Y."/>
            <person name="Jin H."/>
            <person name="Xiao X."/>
            <person name="Hu G."/>
            <person name="Bao F."/>
            <person name="Hu Y."/>
            <person name="Wan P."/>
            <person name="Li L."/>
            <person name="Deng X."/>
            <person name="Kuang T."/>
            <person name="Xiang C."/>
            <person name="Zhu J.K."/>
            <person name="Oliver M.J."/>
            <person name="He Y."/>
        </authorList>
    </citation>
    <scope>NUCLEOTIDE SEQUENCE [LARGE SCALE GENOMIC DNA]</scope>
    <source>
        <strain evidence="13">cv. XS01</strain>
    </source>
</reference>
<dbReference type="NCBIfam" id="TIGR01297">
    <property type="entry name" value="CDF"/>
    <property type="match status" value="1"/>
</dbReference>
<keyword evidence="8 9" id="KW-0472">Membrane</keyword>
<dbReference type="AlphaFoldDB" id="A0A2Z7CQH6"/>
<dbReference type="OrthoDB" id="9944568at2759"/>
<dbReference type="Proteomes" id="UP000250235">
    <property type="component" value="Unassembled WGS sequence"/>
</dbReference>
<evidence type="ECO:0000313" key="12">
    <source>
        <dbReference type="EMBL" id="KZV47076.1"/>
    </source>
</evidence>
<feature type="transmembrane region" description="Helical" evidence="9">
    <location>
        <begin position="57"/>
        <end position="74"/>
    </location>
</feature>
<dbReference type="InterPro" id="IPR027469">
    <property type="entry name" value="Cation_efflux_TMD_sf"/>
</dbReference>
<keyword evidence="6 9" id="KW-1133">Transmembrane helix</keyword>
<dbReference type="GO" id="GO:0005886">
    <property type="term" value="C:plasma membrane"/>
    <property type="evidence" value="ECO:0007669"/>
    <property type="project" value="TreeGrafter"/>
</dbReference>
<evidence type="ECO:0000256" key="8">
    <source>
        <dbReference type="ARBA" id="ARBA00023136"/>
    </source>
</evidence>
<protein>
    <submittedName>
        <fullName evidence="12">Metal tolerance protein B</fullName>
    </submittedName>
</protein>
<feature type="transmembrane region" description="Helical" evidence="9">
    <location>
        <begin position="266"/>
        <end position="288"/>
    </location>
</feature>
<comment type="subcellular location">
    <subcellularLocation>
        <location evidence="1">Membrane</location>
        <topology evidence="1">Multi-pass membrane protein</topology>
    </subcellularLocation>
</comment>
<dbReference type="PANTHER" id="PTHR11562">
    <property type="entry name" value="CATION EFFLUX PROTEIN/ ZINC TRANSPORTER"/>
    <property type="match status" value="1"/>
</dbReference>
<feature type="transmembrane region" description="Helical" evidence="9">
    <location>
        <begin position="158"/>
        <end position="179"/>
    </location>
</feature>
<dbReference type="InterPro" id="IPR036837">
    <property type="entry name" value="Cation_efflux_CTD_sf"/>
</dbReference>
<dbReference type="InterPro" id="IPR050681">
    <property type="entry name" value="CDF/SLC30A"/>
</dbReference>
<keyword evidence="3" id="KW-0813">Transport</keyword>
<feature type="transmembrane region" description="Helical" evidence="9">
    <location>
        <begin position="238"/>
        <end position="260"/>
    </location>
</feature>
<gene>
    <name evidence="12" type="ORF">F511_33929</name>
</gene>
<evidence type="ECO:0000259" key="10">
    <source>
        <dbReference type="Pfam" id="PF01545"/>
    </source>
</evidence>
<keyword evidence="5" id="KW-0864">Zinc transport</keyword>
<evidence type="ECO:0000256" key="5">
    <source>
        <dbReference type="ARBA" id="ARBA00022906"/>
    </source>
</evidence>
<feature type="domain" description="Cation efflux protein cytoplasmic" evidence="11">
    <location>
        <begin position="304"/>
        <end position="374"/>
    </location>
</feature>
<evidence type="ECO:0000256" key="2">
    <source>
        <dbReference type="ARBA" id="ARBA00008873"/>
    </source>
</evidence>
<keyword evidence="13" id="KW-1185">Reference proteome</keyword>
<feature type="transmembrane region" description="Helical" evidence="9">
    <location>
        <begin position="124"/>
        <end position="146"/>
    </location>
</feature>
<dbReference type="SUPFAM" id="SSF161111">
    <property type="entry name" value="Cation efflux protein transmembrane domain-like"/>
    <property type="match status" value="1"/>
</dbReference>
<dbReference type="Pfam" id="PF16916">
    <property type="entry name" value="ZT_dimer"/>
    <property type="match status" value="1"/>
</dbReference>
<keyword evidence="4 9" id="KW-0812">Transmembrane</keyword>
<dbReference type="InterPro" id="IPR027470">
    <property type="entry name" value="Cation_efflux_CTD"/>
</dbReference>
<keyword evidence="7" id="KW-0406">Ion transport</keyword>
<evidence type="ECO:0000256" key="7">
    <source>
        <dbReference type="ARBA" id="ARBA00023065"/>
    </source>
</evidence>